<comment type="caution">
    <text evidence="1">The sequence shown here is derived from an EMBL/GenBank/DDBJ whole genome shotgun (WGS) entry which is preliminary data.</text>
</comment>
<dbReference type="Proteomes" id="UP000325902">
    <property type="component" value="Unassembled WGS sequence"/>
</dbReference>
<gene>
    <name evidence="1" type="ORF">DBV05_g7386</name>
</gene>
<accession>A0A5N5D986</accession>
<reference evidence="1 2" key="1">
    <citation type="journal article" date="2019" name="Sci. Rep.">
        <title>A multi-omics analysis of the grapevine pathogen Lasiodiplodia theobromae reveals that temperature affects the expression of virulence- and pathogenicity-related genes.</title>
        <authorList>
            <person name="Felix C."/>
            <person name="Meneses R."/>
            <person name="Goncalves M.F.M."/>
            <person name="Tilleman L."/>
            <person name="Duarte A.S."/>
            <person name="Jorrin-Novo J.V."/>
            <person name="Van de Peer Y."/>
            <person name="Deforce D."/>
            <person name="Van Nieuwerburgh F."/>
            <person name="Esteves A.C."/>
            <person name="Alves A."/>
        </authorList>
    </citation>
    <scope>NUCLEOTIDE SEQUENCE [LARGE SCALE GENOMIC DNA]</scope>
    <source>
        <strain evidence="1 2">LA-SOL3</strain>
    </source>
</reference>
<keyword evidence="2" id="KW-1185">Reference proteome</keyword>
<dbReference type="EMBL" id="VCHE01000050">
    <property type="protein sequence ID" value="KAB2573940.1"/>
    <property type="molecule type" value="Genomic_DNA"/>
</dbReference>
<proteinExistence type="predicted"/>
<sequence length="232" mass="25439">MPSTNADRNNLLRDRAHAFCKALHAPPAPRELLSQFFVDPSASHGAKPTILEHGPHWAASTRLPFLGKPFVGVEGCEKYFETLGQTLKMHLDEHSFPGVEGFVVDLEADAVAGGRVLCATGHATEKHHHLWEPVKKVAGGLLWHGSGNSENPNHGLKGTVTVVGKGTFESVKTGRKWDEQFVYVLGGWDEEGRFERWEIWADPLSAWVAVGEGEVEGWAKGEFAKGESVKEL</sequence>
<evidence type="ECO:0000313" key="2">
    <source>
        <dbReference type="Proteomes" id="UP000325902"/>
    </source>
</evidence>
<name>A0A5N5D986_9PEZI</name>
<protein>
    <submittedName>
        <fullName evidence="1">Uncharacterized protein</fullName>
    </submittedName>
</protein>
<dbReference type="OrthoDB" id="3352776at2759"/>
<organism evidence="1 2">
    <name type="scientific">Lasiodiplodia theobromae</name>
    <dbReference type="NCBI Taxonomy" id="45133"/>
    <lineage>
        <taxon>Eukaryota</taxon>
        <taxon>Fungi</taxon>
        <taxon>Dikarya</taxon>
        <taxon>Ascomycota</taxon>
        <taxon>Pezizomycotina</taxon>
        <taxon>Dothideomycetes</taxon>
        <taxon>Dothideomycetes incertae sedis</taxon>
        <taxon>Botryosphaeriales</taxon>
        <taxon>Botryosphaeriaceae</taxon>
        <taxon>Lasiodiplodia</taxon>
    </lineage>
</organism>
<evidence type="ECO:0000313" key="1">
    <source>
        <dbReference type="EMBL" id="KAB2573940.1"/>
    </source>
</evidence>
<dbReference type="AlphaFoldDB" id="A0A5N5D986"/>